<keyword evidence="1" id="KW-0812">Transmembrane</keyword>
<organism evidence="2">
    <name type="scientific">Rhizophora mucronata</name>
    <name type="common">Asiatic mangrove</name>
    <dbReference type="NCBI Taxonomy" id="61149"/>
    <lineage>
        <taxon>Eukaryota</taxon>
        <taxon>Viridiplantae</taxon>
        <taxon>Streptophyta</taxon>
        <taxon>Embryophyta</taxon>
        <taxon>Tracheophyta</taxon>
        <taxon>Spermatophyta</taxon>
        <taxon>Magnoliopsida</taxon>
        <taxon>eudicotyledons</taxon>
        <taxon>Gunneridae</taxon>
        <taxon>Pentapetalae</taxon>
        <taxon>rosids</taxon>
        <taxon>fabids</taxon>
        <taxon>Malpighiales</taxon>
        <taxon>Rhizophoraceae</taxon>
        <taxon>Rhizophora</taxon>
    </lineage>
</organism>
<proteinExistence type="predicted"/>
<feature type="transmembrane region" description="Helical" evidence="1">
    <location>
        <begin position="6"/>
        <end position="22"/>
    </location>
</feature>
<keyword evidence="1" id="KW-1133">Transmembrane helix</keyword>
<dbReference type="AlphaFoldDB" id="A0A2P2NWS8"/>
<sequence length="36" mass="4226">MYQSIYSLYFGVVNLSFLFAASQKLMTIDAVKHEYF</sequence>
<keyword evidence="1" id="KW-0472">Membrane</keyword>
<accession>A0A2P2NWS8</accession>
<dbReference type="EMBL" id="GGEC01066504">
    <property type="protein sequence ID" value="MBX46988.1"/>
    <property type="molecule type" value="Transcribed_RNA"/>
</dbReference>
<protein>
    <submittedName>
        <fullName evidence="2">Uncharacterized protein</fullName>
    </submittedName>
</protein>
<evidence type="ECO:0000256" key="1">
    <source>
        <dbReference type="SAM" id="Phobius"/>
    </source>
</evidence>
<name>A0A2P2NWS8_RHIMU</name>
<evidence type="ECO:0000313" key="2">
    <source>
        <dbReference type="EMBL" id="MBX46988.1"/>
    </source>
</evidence>
<reference evidence="2" key="1">
    <citation type="submission" date="2018-02" db="EMBL/GenBank/DDBJ databases">
        <title>Rhizophora mucronata_Transcriptome.</title>
        <authorList>
            <person name="Meera S.P."/>
            <person name="Sreeshan A."/>
            <person name="Augustine A."/>
        </authorList>
    </citation>
    <scope>NUCLEOTIDE SEQUENCE</scope>
    <source>
        <tissue evidence="2">Leaf</tissue>
    </source>
</reference>